<accession>A0A0L0V2D7</accession>
<evidence type="ECO:0000256" key="1">
    <source>
        <dbReference type="SAM" id="Coils"/>
    </source>
</evidence>
<organism evidence="2 3">
    <name type="scientific">Puccinia striiformis f. sp. tritici PST-78</name>
    <dbReference type="NCBI Taxonomy" id="1165861"/>
    <lineage>
        <taxon>Eukaryota</taxon>
        <taxon>Fungi</taxon>
        <taxon>Dikarya</taxon>
        <taxon>Basidiomycota</taxon>
        <taxon>Pucciniomycotina</taxon>
        <taxon>Pucciniomycetes</taxon>
        <taxon>Pucciniales</taxon>
        <taxon>Pucciniaceae</taxon>
        <taxon>Puccinia</taxon>
    </lineage>
</organism>
<reference evidence="3" key="1">
    <citation type="submission" date="2014-03" db="EMBL/GenBank/DDBJ databases">
        <title>The Genome Sequence of Puccinia striiformis f. sp. tritici PST-78.</title>
        <authorList>
            <consortium name="The Broad Institute Genome Sequencing Platform"/>
            <person name="Cuomo C."/>
            <person name="Hulbert S."/>
            <person name="Chen X."/>
            <person name="Walker B."/>
            <person name="Young S.K."/>
            <person name="Zeng Q."/>
            <person name="Gargeya S."/>
            <person name="Fitzgerald M."/>
            <person name="Haas B."/>
            <person name="Abouelleil A."/>
            <person name="Alvarado L."/>
            <person name="Arachchi H.M."/>
            <person name="Berlin A.M."/>
            <person name="Chapman S.B."/>
            <person name="Goldberg J."/>
            <person name="Griggs A."/>
            <person name="Gujja S."/>
            <person name="Hansen M."/>
            <person name="Howarth C."/>
            <person name="Imamovic A."/>
            <person name="Larimer J."/>
            <person name="McCowan C."/>
            <person name="Montmayeur A."/>
            <person name="Murphy C."/>
            <person name="Neiman D."/>
            <person name="Pearson M."/>
            <person name="Priest M."/>
            <person name="Roberts A."/>
            <person name="Saif S."/>
            <person name="Shea T."/>
            <person name="Sisk P."/>
            <person name="Sykes S."/>
            <person name="Wortman J."/>
            <person name="Nusbaum C."/>
            <person name="Birren B."/>
        </authorList>
    </citation>
    <scope>NUCLEOTIDE SEQUENCE [LARGE SCALE GENOMIC DNA]</scope>
    <source>
        <strain evidence="3">race PST-78</strain>
    </source>
</reference>
<evidence type="ECO:0000313" key="2">
    <source>
        <dbReference type="EMBL" id="KNE93144.1"/>
    </source>
</evidence>
<feature type="coiled-coil region" evidence="1">
    <location>
        <begin position="15"/>
        <end position="46"/>
    </location>
</feature>
<proteinExistence type="predicted"/>
<dbReference type="AlphaFoldDB" id="A0A0L0V2D7"/>
<dbReference type="EMBL" id="AJIL01000144">
    <property type="protein sequence ID" value="KNE93144.1"/>
    <property type="molecule type" value="Genomic_DNA"/>
</dbReference>
<evidence type="ECO:0000313" key="3">
    <source>
        <dbReference type="Proteomes" id="UP000054564"/>
    </source>
</evidence>
<name>A0A0L0V2D7_9BASI</name>
<comment type="caution">
    <text evidence="2">The sequence shown here is derived from an EMBL/GenBank/DDBJ whole genome shotgun (WGS) entry which is preliminary data.</text>
</comment>
<protein>
    <submittedName>
        <fullName evidence="2">Uncharacterized protein</fullName>
    </submittedName>
</protein>
<sequence length="265" mass="30449">MFPKLFSNRNINSLESNHQIHVNSLLNELEKLNEKLNNILLDSIQEMSKTVVGPVPVEMGPMEKKLVAYLNNEIKKLGAMTDKISLLTNPETLLELPTQIKYLRDKNLTFVESHTELCLAFEQLNLEFLPRLMQEANLAIANNQGKIAKLHKTLKTQPNKDINPVCKRLDHLQDNLLSSIRQDLITEVRVYNQQETRNLASMMDKKFDLLFVKLDNIKSKPQVDLPVLNQDLDTIKRDISYLRENTSHHLASSDHQTFFLPDGAI</sequence>
<gene>
    <name evidence="2" type="ORF">PSTG_13462</name>
</gene>
<dbReference type="Proteomes" id="UP000054564">
    <property type="component" value="Unassembled WGS sequence"/>
</dbReference>
<keyword evidence="1" id="KW-0175">Coiled coil</keyword>
<keyword evidence="3" id="KW-1185">Reference proteome</keyword>